<name>A0A1W4WI95_AGRPL</name>
<organism evidence="8 9">
    <name type="scientific">Agrilus planipennis</name>
    <name type="common">Emerald ash borer</name>
    <name type="synonym">Agrilus marcopoli</name>
    <dbReference type="NCBI Taxonomy" id="224129"/>
    <lineage>
        <taxon>Eukaryota</taxon>
        <taxon>Metazoa</taxon>
        <taxon>Ecdysozoa</taxon>
        <taxon>Arthropoda</taxon>
        <taxon>Hexapoda</taxon>
        <taxon>Insecta</taxon>
        <taxon>Pterygota</taxon>
        <taxon>Neoptera</taxon>
        <taxon>Endopterygota</taxon>
        <taxon>Coleoptera</taxon>
        <taxon>Polyphaga</taxon>
        <taxon>Elateriformia</taxon>
        <taxon>Buprestoidea</taxon>
        <taxon>Buprestidae</taxon>
        <taxon>Agrilinae</taxon>
        <taxon>Agrilus</taxon>
    </lineage>
</organism>
<dbReference type="Gene3D" id="3.20.20.80">
    <property type="entry name" value="Glycosidases"/>
    <property type="match status" value="1"/>
</dbReference>
<keyword evidence="8" id="KW-1185">Reference proteome</keyword>
<reference evidence="9" key="1">
    <citation type="submission" date="2025-08" db="UniProtKB">
        <authorList>
            <consortium name="RefSeq"/>
        </authorList>
    </citation>
    <scope>IDENTIFICATION</scope>
    <source>
        <tissue evidence="9">Entire body</tissue>
    </source>
</reference>
<evidence type="ECO:0000313" key="9">
    <source>
        <dbReference type="RefSeq" id="XP_018320177.1"/>
    </source>
</evidence>
<dbReference type="InParanoid" id="A0A1W4WI95"/>
<evidence type="ECO:0000256" key="4">
    <source>
        <dbReference type="ARBA" id="ARBA00023180"/>
    </source>
</evidence>
<protein>
    <submittedName>
        <fullName evidence="9">Myrosinase 1-like</fullName>
    </submittedName>
</protein>
<dbReference type="InterPro" id="IPR017853">
    <property type="entry name" value="GH"/>
</dbReference>
<feature type="signal peptide" evidence="7">
    <location>
        <begin position="1"/>
        <end position="17"/>
    </location>
</feature>
<dbReference type="STRING" id="224129.A0A1W4WI95"/>
<dbReference type="KEGG" id="apln:108733501"/>
<dbReference type="PRINTS" id="PR00131">
    <property type="entry name" value="GLHYDRLASE1"/>
</dbReference>
<evidence type="ECO:0000256" key="6">
    <source>
        <dbReference type="RuleBase" id="RU003690"/>
    </source>
</evidence>
<dbReference type="FunFam" id="3.20.20.80:FF:000013">
    <property type="entry name" value="lactase-phlorizin hydrolase"/>
    <property type="match status" value="1"/>
</dbReference>
<keyword evidence="5" id="KW-0326">Glycosidase</keyword>
<keyword evidence="4" id="KW-0325">Glycoprotein</keyword>
<proteinExistence type="inferred from homology"/>
<dbReference type="Proteomes" id="UP000192223">
    <property type="component" value="Unplaced"/>
</dbReference>
<evidence type="ECO:0000256" key="2">
    <source>
        <dbReference type="ARBA" id="ARBA00011738"/>
    </source>
</evidence>
<sequence>MFLRIITLIGFIAHGECASNYTFSPDFLFGTATSSYQVEGAWNESGKGENNWDYVAHRNPEFVYDASNGDVACDSYHKYEEDIALLKNLGANFYRFSISWSRIFPKGYPYSPNAEGIAYYNNLIDAILAQNITPMLTIYHWDLPQPIQEIGGWANSHIIKLFAEYARVLLENYSDRIKYWITFNEPAQVCNQGYGNILKVPALNMSGIADYICGHNLLKAHAAVYHLFNDTYRTRNNATMGITLSAEWYEPTTAEDEDAADRARQFKIGMYSNPIFSTNGDYPQVMKENIGSRSAAQGFSRSRLPQFTSDEIEYIRGTYDFFGLNHYTTKMINNVPVINNSVLFENDMQSELYRNSSWPMDASRREAIVPWGFRKLLAWIKDTYNNPVIHITENGCPDSGELEDNVRVSYIGSYLEALLEAINEDNVDVRSYAVWSLMDNFEWRFGYIYRYGLHSVNFTDPDLPRRPKSSATFFKNIIATRAVGDYPPLS</sequence>
<dbReference type="GO" id="GO:0005975">
    <property type="term" value="P:carbohydrate metabolic process"/>
    <property type="evidence" value="ECO:0007669"/>
    <property type="project" value="InterPro"/>
</dbReference>
<comment type="subunit">
    <text evidence="2">Homodimer.</text>
</comment>
<gene>
    <name evidence="9" type="primary">LOC108733501</name>
</gene>
<feature type="chain" id="PRO_5010740152" evidence="7">
    <location>
        <begin position="18"/>
        <end position="490"/>
    </location>
</feature>
<evidence type="ECO:0000256" key="3">
    <source>
        <dbReference type="ARBA" id="ARBA00022801"/>
    </source>
</evidence>
<evidence type="ECO:0000256" key="1">
    <source>
        <dbReference type="ARBA" id="ARBA00010838"/>
    </source>
</evidence>
<dbReference type="AlphaFoldDB" id="A0A1W4WI95"/>
<dbReference type="InterPro" id="IPR033132">
    <property type="entry name" value="GH_1_N_CS"/>
</dbReference>
<dbReference type="FunCoup" id="A0A1W4WI95">
    <property type="interactions" value="3"/>
</dbReference>
<dbReference type="RefSeq" id="XP_018320177.1">
    <property type="nucleotide sequence ID" value="XM_018464675.1"/>
</dbReference>
<dbReference type="PROSITE" id="PS00653">
    <property type="entry name" value="GLYCOSYL_HYDROL_F1_2"/>
    <property type="match status" value="1"/>
</dbReference>
<keyword evidence="3" id="KW-0378">Hydrolase</keyword>
<dbReference type="PANTHER" id="PTHR10353:SF36">
    <property type="entry name" value="LP05116P"/>
    <property type="match status" value="1"/>
</dbReference>
<comment type="similarity">
    <text evidence="1 6">Belongs to the glycosyl hydrolase 1 family.</text>
</comment>
<accession>A0A1W4WI95</accession>
<dbReference type="OrthoDB" id="65569at2759"/>
<keyword evidence="7" id="KW-0732">Signal</keyword>
<evidence type="ECO:0000256" key="7">
    <source>
        <dbReference type="SAM" id="SignalP"/>
    </source>
</evidence>
<dbReference type="GO" id="GO:0008422">
    <property type="term" value="F:beta-glucosidase activity"/>
    <property type="evidence" value="ECO:0007669"/>
    <property type="project" value="TreeGrafter"/>
</dbReference>
<dbReference type="GeneID" id="108733501"/>
<dbReference type="Pfam" id="PF00232">
    <property type="entry name" value="Glyco_hydro_1"/>
    <property type="match status" value="1"/>
</dbReference>
<evidence type="ECO:0000256" key="5">
    <source>
        <dbReference type="ARBA" id="ARBA00023295"/>
    </source>
</evidence>
<dbReference type="PANTHER" id="PTHR10353">
    <property type="entry name" value="GLYCOSYL HYDROLASE"/>
    <property type="match status" value="1"/>
</dbReference>
<dbReference type="InterPro" id="IPR001360">
    <property type="entry name" value="Glyco_hydro_1"/>
</dbReference>
<evidence type="ECO:0000313" key="8">
    <source>
        <dbReference type="Proteomes" id="UP000192223"/>
    </source>
</evidence>
<dbReference type="SUPFAM" id="SSF51445">
    <property type="entry name" value="(Trans)glycosidases"/>
    <property type="match status" value="1"/>
</dbReference>